<gene>
    <name evidence="1" type="ORF">NUW54_g2219</name>
</gene>
<organism evidence="1 2">
    <name type="scientific">Trametes sanguinea</name>
    <dbReference type="NCBI Taxonomy" id="158606"/>
    <lineage>
        <taxon>Eukaryota</taxon>
        <taxon>Fungi</taxon>
        <taxon>Dikarya</taxon>
        <taxon>Basidiomycota</taxon>
        <taxon>Agaricomycotina</taxon>
        <taxon>Agaricomycetes</taxon>
        <taxon>Polyporales</taxon>
        <taxon>Polyporaceae</taxon>
        <taxon>Trametes</taxon>
    </lineage>
</organism>
<keyword evidence="2" id="KW-1185">Reference proteome</keyword>
<sequence>MAIPLINDTIDVERTPENPVAGLVSISEEELPHYFVERSGRLFPAQSPLTYPLPVDEREHDTQAEVHNFVKSLTYGRCLHRLQILARRRPQLVPRVLDVGTGFGTWLTEMARQLPQVECYGVDIVPVIDSSAPHNVVVEVPDYEKLVSDATRALRPCGLLSISEWTRTIEMADGRDFRLHAPGAHAFLTTVEGLLSDVSGIKAVIPQINRALRGEPRLRRLITLTSPMYVGDWPQREQDKHEGTRFRYILIEYAKSMKVFLERYLAPSVVQELISGFTVDISTVAPLITTYYTVHAVRRA</sequence>
<protein>
    <submittedName>
        <fullName evidence="1">Uncharacterized protein</fullName>
    </submittedName>
</protein>
<dbReference type="EMBL" id="JANSHE010000405">
    <property type="protein sequence ID" value="KAJ3011304.1"/>
    <property type="molecule type" value="Genomic_DNA"/>
</dbReference>
<name>A0ACC1Q5Z2_9APHY</name>
<accession>A0ACC1Q5Z2</accession>
<comment type="caution">
    <text evidence="1">The sequence shown here is derived from an EMBL/GenBank/DDBJ whole genome shotgun (WGS) entry which is preliminary data.</text>
</comment>
<proteinExistence type="predicted"/>
<dbReference type="Proteomes" id="UP001144978">
    <property type="component" value="Unassembled WGS sequence"/>
</dbReference>
<evidence type="ECO:0000313" key="1">
    <source>
        <dbReference type="EMBL" id="KAJ3011304.1"/>
    </source>
</evidence>
<evidence type="ECO:0000313" key="2">
    <source>
        <dbReference type="Proteomes" id="UP001144978"/>
    </source>
</evidence>
<reference evidence="1" key="1">
    <citation type="submission" date="2022-08" db="EMBL/GenBank/DDBJ databases">
        <title>Genome Sequence of Pycnoporus sanguineus.</title>
        <authorList>
            <person name="Buettner E."/>
        </authorList>
    </citation>
    <scope>NUCLEOTIDE SEQUENCE</scope>
    <source>
        <strain evidence="1">CG-C14</strain>
    </source>
</reference>